<proteinExistence type="predicted"/>
<keyword evidence="1" id="KW-0732">Signal</keyword>
<protein>
    <submittedName>
        <fullName evidence="2">Signal peptide protein</fullName>
    </submittedName>
</protein>
<feature type="chain" id="PRO_5004071429" evidence="1">
    <location>
        <begin position="25"/>
        <end position="206"/>
    </location>
</feature>
<sequence>MKWNARTIVILTMAITLLHSPAIAEEFEVYGTSTVFTVTSEILAKTPEWKIGDEPIPCAIGTAIQIAKERHDKNEFRGFGKLHAWAYHRAVLVSADDNRFYWLVTYKGPYDASLFKGPGGYSYPGARTHYIHYPVLMSGELAPERVRNDKLGEARKRYFEDSDEEFDFWSVLETAGWPHLLNDFEEWNENRKDDPFAPAESKPSVR</sequence>
<reference evidence="2 3" key="1">
    <citation type="journal article" date="2013" name="Mar. Genomics">
        <title>Expression of sulfatases in Rhodopirellula baltica and the diversity of sulfatases in the genus Rhodopirellula.</title>
        <authorList>
            <person name="Wegner C.E."/>
            <person name="Richter-Heitmann T."/>
            <person name="Klindworth A."/>
            <person name="Klockow C."/>
            <person name="Richter M."/>
            <person name="Achstetter T."/>
            <person name="Glockner F.O."/>
            <person name="Harder J."/>
        </authorList>
    </citation>
    <scope>NUCLEOTIDE SEQUENCE [LARGE SCALE GENOMIC DNA]</scope>
    <source>
        <strain evidence="2 3">SH398</strain>
    </source>
</reference>
<evidence type="ECO:0000256" key="1">
    <source>
        <dbReference type="SAM" id="SignalP"/>
    </source>
</evidence>
<dbReference type="AlphaFoldDB" id="M5SJ34"/>
<organism evidence="2 3">
    <name type="scientific">Rhodopirellula europaea SH398</name>
    <dbReference type="NCBI Taxonomy" id="1263868"/>
    <lineage>
        <taxon>Bacteria</taxon>
        <taxon>Pseudomonadati</taxon>
        <taxon>Planctomycetota</taxon>
        <taxon>Planctomycetia</taxon>
        <taxon>Pirellulales</taxon>
        <taxon>Pirellulaceae</taxon>
        <taxon>Rhodopirellula</taxon>
    </lineage>
</organism>
<feature type="signal peptide" evidence="1">
    <location>
        <begin position="1"/>
        <end position="24"/>
    </location>
</feature>
<dbReference type="PATRIC" id="fig|1263868.3.peg.3515"/>
<dbReference type="EMBL" id="ANOF01000099">
    <property type="protein sequence ID" value="EMI26214.1"/>
    <property type="molecule type" value="Genomic_DNA"/>
</dbReference>
<evidence type="ECO:0000313" key="2">
    <source>
        <dbReference type="EMBL" id="EMI26214.1"/>
    </source>
</evidence>
<dbReference type="Proteomes" id="UP000011996">
    <property type="component" value="Unassembled WGS sequence"/>
</dbReference>
<dbReference type="RefSeq" id="WP_008667719.1">
    <property type="nucleotide sequence ID" value="NZ_ANOF01000099.1"/>
</dbReference>
<comment type="caution">
    <text evidence="2">The sequence shown here is derived from an EMBL/GenBank/DDBJ whole genome shotgun (WGS) entry which is preliminary data.</text>
</comment>
<evidence type="ECO:0000313" key="3">
    <source>
        <dbReference type="Proteomes" id="UP000011996"/>
    </source>
</evidence>
<gene>
    <name evidence="2" type="ORF">RESH_03250</name>
</gene>
<accession>M5SJ34</accession>
<name>M5SJ34_9BACT</name>